<dbReference type="SUPFAM" id="SSF56349">
    <property type="entry name" value="DNA breaking-rejoining enzymes"/>
    <property type="match status" value="1"/>
</dbReference>
<dbReference type="PANTHER" id="PTHR30349:SF94">
    <property type="entry name" value="INTEGRASE_RECOMBINASE HI_1414-RELATED"/>
    <property type="match status" value="1"/>
</dbReference>
<evidence type="ECO:0000256" key="2">
    <source>
        <dbReference type="ARBA" id="ARBA00023172"/>
    </source>
</evidence>
<sequence>MATIRKHRDKYQVQVRRKGFPPISRSFHKLADAKEWARHMETQADRQELAPSRKELKGITLGDLVRRYRTEIVASKKGADIETIVLDAFLRHPICRKSLVDLGTSDFASYRDERLKTIAATSLKRQLAPVNNMFELARTEWKIPLKNPLVDLALKTNDNRRERRLREGEMGRLVEAGKKTRNPFVLPVIRFAIETAMRRSEILKLRWCDIDLARGTATILETKNGHSRNIPLTSGALDVVRTLAAPTGQESFSRVFPLSALALRLCWDRLTERADINDLNFHDLRHEAISRLFELGLTAPEVASISGHRDMRMLFRYAHASHASIRAKLAVCGIG</sequence>
<evidence type="ECO:0000313" key="4">
    <source>
        <dbReference type="EMBL" id="RAZ78256.1"/>
    </source>
</evidence>
<dbReference type="PROSITE" id="PS51898">
    <property type="entry name" value="TYR_RECOMBINASE"/>
    <property type="match status" value="1"/>
</dbReference>
<dbReference type="PANTHER" id="PTHR30349">
    <property type="entry name" value="PHAGE INTEGRASE-RELATED"/>
    <property type="match status" value="1"/>
</dbReference>
<dbReference type="InterPro" id="IPR013762">
    <property type="entry name" value="Integrase-like_cat_sf"/>
</dbReference>
<keyword evidence="2" id="KW-0233">DNA recombination</keyword>
<gene>
    <name evidence="4" type="ORF">DPM35_06630</name>
</gene>
<evidence type="ECO:0000256" key="1">
    <source>
        <dbReference type="ARBA" id="ARBA00022908"/>
    </source>
</evidence>
<dbReference type="OrthoDB" id="6388170at2"/>
<organism evidence="4 5">
    <name type="scientific">Mesorhizobium atlanticum</name>
    <dbReference type="NCBI Taxonomy" id="2233532"/>
    <lineage>
        <taxon>Bacteria</taxon>
        <taxon>Pseudomonadati</taxon>
        <taxon>Pseudomonadota</taxon>
        <taxon>Alphaproteobacteria</taxon>
        <taxon>Hyphomicrobiales</taxon>
        <taxon>Phyllobacteriaceae</taxon>
        <taxon>Mesorhizobium</taxon>
    </lineage>
</organism>
<dbReference type="EMBL" id="QMBQ01000002">
    <property type="protein sequence ID" value="RAZ78256.1"/>
    <property type="molecule type" value="Genomic_DNA"/>
</dbReference>
<comment type="caution">
    <text evidence="4">The sequence shown here is derived from an EMBL/GenBank/DDBJ whole genome shotgun (WGS) entry which is preliminary data.</text>
</comment>
<evidence type="ECO:0000259" key="3">
    <source>
        <dbReference type="PROSITE" id="PS51898"/>
    </source>
</evidence>
<dbReference type="GO" id="GO:0015074">
    <property type="term" value="P:DNA integration"/>
    <property type="evidence" value="ECO:0007669"/>
    <property type="project" value="UniProtKB-KW"/>
</dbReference>
<dbReference type="InterPro" id="IPR011010">
    <property type="entry name" value="DNA_brk_join_enz"/>
</dbReference>
<name>A0A330GZA3_9HYPH</name>
<evidence type="ECO:0000313" key="5">
    <source>
        <dbReference type="Proteomes" id="UP000251956"/>
    </source>
</evidence>
<dbReference type="GO" id="GO:0006310">
    <property type="term" value="P:DNA recombination"/>
    <property type="evidence" value="ECO:0007669"/>
    <property type="project" value="UniProtKB-KW"/>
</dbReference>
<dbReference type="Gene3D" id="1.10.443.10">
    <property type="entry name" value="Intergrase catalytic core"/>
    <property type="match status" value="1"/>
</dbReference>
<feature type="domain" description="Tyr recombinase" evidence="3">
    <location>
        <begin position="160"/>
        <end position="330"/>
    </location>
</feature>
<dbReference type="GO" id="GO:0003677">
    <property type="term" value="F:DNA binding"/>
    <property type="evidence" value="ECO:0007669"/>
    <property type="project" value="InterPro"/>
</dbReference>
<keyword evidence="1" id="KW-0229">DNA integration</keyword>
<dbReference type="AlphaFoldDB" id="A0A330GZA3"/>
<protein>
    <submittedName>
        <fullName evidence="4">Site-specific integrase</fullName>
    </submittedName>
</protein>
<keyword evidence="5" id="KW-1185">Reference proteome</keyword>
<reference evidence="4 5" key="2">
    <citation type="submission" date="2018-07" db="EMBL/GenBank/DDBJ databases">
        <title>Diversity of Mesorhizobium strains in Brazil.</title>
        <authorList>
            <person name="Helene L.C.F."/>
            <person name="Dall'Agnol R."/>
            <person name="Delamuta J.R.M."/>
            <person name="Hungria M."/>
        </authorList>
    </citation>
    <scope>NUCLEOTIDE SEQUENCE [LARGE SCALE GENOMIC DNA]</scope>
    <source>
        <strain evidence="4 5">CNPSo 3140</strain>
    </source>
</reference>
<reference evidence="5" key="1">
    <citation type="submission" date="2018-06" db="EMBL/GenBank/DDBJ databases">
        <authorList>
            <person name="Helene L.C."/>
            <person name="Dall'Agnol R."/>
            <person name="Delamuta J.R."/>
            <person name="Hungria M."/>
        </authorList>
    </citation>
    <scope>NUCLEOTIDE SEQUENCE [LARGE SCALE GENOMIC DNA]</scope>
    <source>
        <strain evidence="5">CNPSo 3140</strain>
    </source>
</reference>
<dbReference type="InterPro" id="IPR002104">
    <property type="entry name" value="Integrase_catalytic"/>
</dbReference>
<proteinExistence type="predicted"/>
<dbReference type="CDD" id="cd00796">
    <property type="entry name" value="INT_Rci_Hp1_C"/>
    <property type="match status" value="1"/>
</dbReference>
<accession>A0A330GZA3</accession>
<dbReference type="Proteomes" id="UP000251956">
    <property type="component" value="Unassembled WGS sequence"/>
</dbReference>
<dbReference type="InterPro" id="IPR050090">
    <property type="entry name" value="Tyrosine_recombinase_XerCD"/>
</dbReference>
<dbReference type="Pfam" id="PF00589">
    <property type="entry name" value="Phage_integrase"/>
    <property type="match status" value="1"/>
</dbReference>